<dbReference type="PANTHER" id="PTHR34580:SF1">
    <property type="entry name" value="PROTEIN PAFC"/>
    <property type="match status" value="1"/>
</dbReference>
<feature type="domain" description="Helix-turn-helix type 11" evidence="1">
    <location>
        <begin position="9"/>
        <end position="50"/>
    </location>
</feature>
<feature type="domain" description="WCX" evidence="3">
    <location>
        <begin position="250"/>
        <end position="318"/>
    </location>
</feature>
<sequence length="322" mass="38035">MELQDKKYRILDIFFRLLKGEFVSVRQLADEYSVSGKTVSRDINEIRAYLSENEYRNGNAQIEYSYREKAYYLSMDDFLSSKELVVLIEILISSRALPKNSMEEIIDKLEGFTLTKDKKLIQDLILKEKHHYKPVGNDCKNIIDNIWSVLRAIQNQQVITILYYKMDRTIINRKVRPLSIVFSDYYFYLIASHKVEEEYVNRFYRIDRITDIIKHKENFSVEYSERLDEGKLKNEIQYMWPGRNMDILFEFSGPSVQAVLDKIPQSEIVKRDGNKYTIKAKVYGDGIKMFLLSQGAWVKVLEPVELVEKMKSEIAEMAKLYD</sequence>
<organism evidence="4 5">
    <name type="scientific">Eubacterium ventriosum</name>
    <dbReference type="NCBI Taxonomy" id="39496"/>
    <lineage>
        <taxon>Bacteria</taxon>
        <taxon>Bacillati</taxon>
        <taxon>Bacillota</taxon>
        <taxon>Clostridia</taxon>
        <taxon>Eubacteriales</taxon>
        <taxon>Eubacteriaceae</taxon>
        <taxon>Eubacterium</taxon>
    </lineage>
</organism>
<comment type="caution">
    <text evidence="4">The sequence shown here is derived from an EMBL/GenBank/DDBJ whole genome shotgun (WGS) entry which is preliminary data.</text>
</comment>
<accession>A0A414RCM9</accession>
<evidence type="ECO:0000259" key="3">
    <source>
        <dbReference type="Pfam" id="PF25583"/>
    </source>
</evidence>
<evidence type="ECO:0000259" key="1">
    <source>
        <dbReference type="Pfam" id="PF08279"/>
    </source>
</evidence>
<gene>
    <name evidence="4" type="ORF">DW652_00850</name>
</gene>
<feature type="domain" description="WYL" evidence="2">
    <location>
        <begin position="149"/>
        <end position="212"/>
    </location>
</feature>
<dbReference type="RefSeq" id="WP_118231158.1">
    <property type="nucleotide sequence ID" value="NZ_QRHR01000001.1"/>
</dbReference>
<dbReference type="InterPro" id="IPR013196">
    <property type="entry name" value="HTH_11"/>
</dbReference>
<protein>
    <submittedName>
        <fullName evidence="4">WYL domain-containing protein</fullName>
    </submittedName>
</protein>
<evidence type="ECO:0000313" key="4">
    <source>
        <dbReference type="EMBL" id="RHF90792.1"/>
    </source>
</evidence>
<dbReference type="Pfam" id="PF08279">
    <property type="entry name" value="HTH_11"/>
    <property type="match status" value="1"/>
</dbReference>
<dbReference type="InterPro" id="IPR051534">
    <property type="entry name" value="CBASS_pafABC_assoc_protein"/>
</dbReference>
<dbReference type="PROSITE" id="PS52050">
    <property type="entry name" value="WYL"/>
    <property type="match status" value="1"/>
</dbReference>
<name>A0A414RCM9_9FIRM</name>
<dbReference type="AlphaFoldDB" id="A0A414RCM9"/>
<dbReference type="InterPro" id="IPR026881">
    <property type="entry name" value="WYL_dom"/>
</dbReference>
<evidence type="ECO:0000259" key="2">
    <source>
        <dbReference type="Pfam" id="PF13280"/>
    </source>
</evidence>
<dbReference type="Pfam" id="PF13280">
    <property type="entry name" value="WYL"/>
    <property type="match status" value="1"/>
</dbReference>
<dbReference type="PANTHER" id="PTHR34580">
    <property type="match status" value="1"/>
</dbReference>
<dbReference type="EMBL" id="QRHR01000001">
    <property type="protein sequence ID" value="RHF90792.1"/>
    <property type="molecule type" value="Genomic_DNA"/>
</dbReference>
<dbReference type="Pfam" id="PF25583">
    <property type="entry name" value="WCX"/>
    <property type="match status" value="1"/>
</dbReference>
<dbReference type="Proteomes" id="UP000286186">
    <property type="component" value="Unassembled WGS sequence"/>
</dbReference>
<evidence type="ECO:0000313" key="5">
    <source>
        <dbReference type="Proteomes" id="UP000286186"/>
    </source>
</evidence>
<dbReference type="InterPro" id="IPR057727">
    <property type="entry name" value="WCX_dom"/>
</dbReference>
<dbReference type="Gene3D" id="1.10.10.10">
    <property type="entry name" value="Winged helix-like DNA-binding domain superfamily/Winged helix DNA-binding domain"/>
    <property type="match status" value="1"/>
</dbReference>
<reference evidence="4 5" key="1">
    <citation type="submission" date="2018-08" db="EMBL/GenBank/DDBJ databases">
        <title>A genome reference for cultivated species of the human gut microbiota.</title>
        <authorList>
            <person name="Zou Y."/>
            <person name="Xue W."/>
            <person name="Luo G."/>
        </authorList>
    </citation>
    <scope>NUCLEOTIDE SEQUENCE [LARGE SCALE GENOMIC DNA]</scope>
    <source>
        <strain evidence="4 5">AM23-22</strain>
    </source>
</reference>
<dbReference type="InterPro" id="IPR036388">
    <property type="entry name" value="WH-like_DNA-bd_sf"/>
</dbReference>
<proteinExistence type="predicted"/>